<keyword evidence="3" id="KW-0238">DNA-binding</keyword>
<dbReference type="PROSITE" id="PS50931">
    <property type="entry name" value="HTH_LYSR"/>
    <property type="match status" value="1"/>
</dbReference>
<dbReference type="GO" id="GO:0003700">
    <property type="term" value="F:DNA-binding transcription factor activity"/>
    <property type="evidence" value="ECO:0007669"/>
    <property type="project" value="InterPro"/>
</dbReference>
<dbReference type="Pfam" id="PF03466">
    <property type="entry name" value="LysR_substrate"/>
    <property type="match status" value="1"/>
</dbReference>
<dbReference type="InterPro" id="IPR000847">
    <property type="entry name" value="LysR_HTH_N"/>
</dbReference>
<dbReference type="OrthoDB" id="9814165at2"/>
<keyword evidence="2" id="KW-0805">Transcription regulation</keyword>
<dbReference type="InterPro" id="IPR005119">
    <property type="entry name" value="LysR_subst-bd"/>
</dbReference>
<sequence>MDRRQLNIERLRLRHLKLLEMVESHDSLRAIAEVLNTSQPALSQLVRDLENAFSASLINRSARGVSLTAAGQLALQRCRQALATIDHLAEELQIGEIPTLRIGTNLVLLHDEAFPTAFANMFAEGATVRYKISSARERLMVQALTDGEIDCYLGIVNWDRMPSRSAIDLSYESLGRTPLTIICSREHPLLSREPLFAEELLEWQWALQPDGSYHRNLLENAFRNIDLRTPSPVVEVSSDPFALVQLIARTQLLACIPDTTIARAGSDGLVKRLSACDLNIEASNIQFVTLTQNRSFEPLNQLYKHLKASFARDGKDPSA</sequence>
<evidence type="ECO:0000256" key="1">
    <source>
        <dbReference type="ARBA" id="ARBA00009437"/>
    </source>
</evidence>
<dbReference type="InterPro" id="IPR036390">
    <property type="entry name" value="WH_DNA-bd_sf"/>
</dbReference>
<evidence type="ECO:0000256" key="2">
    <source>
        <dbReference type="ARBA" id="ARBA00023015"/>
    </source>
</evidence>
<evidence type="ECO:0000256" key="4">
    <source>
        <dbReference type="ARBA" id="ARBA00023163"/>
    </source>
</evidence>
<dbReference type="PANTHER" id="PTHR30126">
    <property type="entry name" value="HTH-TYPE TRANSCRIPTIONAL REGULATOR"/>
    <property type="match status" value="1"/>
</dbReference>
<reference evidence="6 7" key="1">
    <citation type="submission" date="2017-03" db="EMBL/GenBank/DDBJ databases">
        <title>Foreign affairs: Plasmid Transfer between Roseobacters and Rhizobia.</title>
        <authorList>
            <person name="Bartling P."/>
            <person name="Bunk B."/>
            <person name="Overmann J."/>
            <person name="Brinkmann H."/>
            <person name="Petersen J."/>
        </authorList>
    </citation>
    <scope>NUCLEOTIDE SEQUENCE [LARGE SCALE GENOMIC DNA]</scope>
    <source>
        <strain evidence="6 7">MACL11</strain>
    </source>
</reference>
<dbReference type="EMBL" id="CP020330">
    <property type="protein sequence ID" value="AQZ51052.1"/>
    <property type="molecule type" value="Genomic_DNA"/>
</dbReference>
<evidence type="ECO:0000259" key="5">
    <source>
        <dbReference type="PROSITE" id="PS50931"/>
    </source>
</evidence>
<dbReference type="SUPFAM" id="SSF46785">
    <property type="entry name" value="Winged helix' DNA-binding domain"/>
    <property type="match status" value="1"/>
</dbReference>
<comment type="similarity">
    <text evidence="1">Belongs to the LysR transcriptional regulatory family.</text>
</comment>
<dbReference type="eggNOG" id="COG0583">
    <property type="taxonomic scope" value="Bacteria"/>
</dbReference>
<keyword evidence="4" id="KW-0804">Transcription</keyword>
<keyword evidence="7" id="KW-1185">Reference proteome</keyword>
<dbReference type="Proteomes" id="UP000191135">
    <property type="component" value="Chromosome"/>
</dbReference>
<dbReference type="AlphaFoldDB" id="A0A1U9Z0C4"/>
<evidence type="ECO:0000313" key="7">
    <source>
        <dbReference type="Proteomes" id="UP000191135"/>
    </source>
</evidence>
<dbReference type="Gene3D" id="1.10.10.10">
    <property type="entry name" value="Winged helix-like DNA-binding domain superfamily/Winged helix DNA-binding domain"/>
    <property type="match status" value="1"/>
</dbReference>
<proteinExistence type="inferred from homology"/>
<feature type="domain" description="HTH lysR-type" evidence="5">
    <location>
        <begin position="11"/>
        <end position="68"/>
    </location>
</feature>
<dbReference type="STRING" id="1122214.Mame_01705"/>
<dbReference type="InterPro" id="IPR036388">
    <property type="entry name" value="WH-like_DNA-bd_sf"/>
</dbReference>
<dbReference type="KEGG" id="mmed:Mame_01705"/>
<accession>A0A1U9Z0C4</accession>
<dbReference type="Pfam" id="PF00126">
    <property type="entry name" value="HTH_1"/>
    <property type="match status" value="1"/>
</dbReference>
<gene>
    <name evidence="6" type="primary">gbpR_4</name>
    <name evidence="6" type="ORF">Mame_01705</name>
</gene>
<evidence type="ECO:0000313" key="6">
    <source>
        <dbReference type="EMBL" id="AQZ51052.1"/>
    </source>
</evidence>
<dbReference type="RefSeq" id="WP_018066140.1">
    <property type="nucleotide sequence ID" value="NZ_AQWH01000020.1"/>
</dbReference>
<organism evidence="6 7">
    <name type="scientific">Martelella mediterranea DSM 17316</name>
    <dbReference type="NCBI Taxonomy" id="1122214"/>
    <lineage>
        <taxon>Bacteria</taxon>
        <taxon>Pseudomonadati</taxon>
        <taxon>Pseudomonadota</taxon>
        <taxon>Alphaproteobacteria</taxon>
        <taxon>Hyphomicrobiales</taxon>
        <taxon>Aurantimonadaceae</taxon>
        <taxon>Martelella</taxon>
    </lineage>
</organism>
<evidence type="ECO:0000256" key="3">
    <source>
        <dbReference type="ARBA" id="ARBA00023125"/>
    </source>
</evidence>
<dbReference type="SUPFAM" id="SSF53850">
    <property type="entry name" value="Periplasmic binding protein-like II"/>
    <property type="match status" value="1"/>
</dbReference>
<dbReference type="GO" id="GO:0000976">
    <property type="term" value="F:transcription cis-regulatory region binding"/>
    <property type="evidence" value="ECO:0007669"/>
    <property type="project" value="TreeGrafter"/>
</dbReference>
<dbReference type="Gene3D" id="3.40.190.10">
    <property type="entry name" value="Periplasmic binding protein-like II"/>
    <property type="match status" value="1"/>
</dbReference>
<dbReference type="PANTHER" id="PTHR30126:SF97">
    <property type="entry name" value="HTH-TYPE TRANSCRIPTIONAL REGULATOR ABGR"/>
    <property type="match status" value="1"/>
</dbReference>
<name>A0A1U9Z0C4_9HYPH</name>
<protein>
    <submittedName>
        <fullName evidence="6">Galactose-binding protein regulator</fullName>
    </submittedName>
</protein>